<dbReference type="EMBL" id="JAENIG010000001">
    <property type="protein sequence ID" value="MBK1853780.1"/>
    <property type="molecule type" value="Genomic_DNA"/>
</dbReference>
<evidence type="ECO:0000256" key="1">
    <source>
        <dbReference type="SAM" id="MobiDB-lite"/>
    </source>
</evidence>
<keyword evidence="2" id="KW-0472">Membrane</keyword>
<dbReference type="SUPFAM" id="SSF48452">
    <property type="entry name" value="TPR-like"/>
    <property type="match status" value="1"/>
</dbReference>
<reference evidence="3" key="1">
    <citation type="submission" date="2021-01" db="EMBL/GenBank/DDBJ databases">
        <title>Modified the classification status of verrucomicrobia.</title>
        <authorList>
            <person name="Feng X."/>
        </authorList>
    </citation>
    <scope>NUCLEOTIDE SEQUENCE</scope>
    <source>
        <strain evidence="3">5K15</strain>
    </source>
</reference>
<feature type="transmembrane region" description="Helical" evidence="2">
    <location>
        <begin position="12"/>
        <end position="33"/>
    </location>
</feature>
<evidence type="ECO:0000256" key="2">
    <source>
        <dbReference type="SAM" id="Phobius"/>
    </source>
</evidence>
<dbReference type="Proteomes" id="UP000634206">
    <property type="component" value="Unassembled WGS sequence"/>
</dbReference>
<keyword evidence="2" id="KW-1133">Transmembrane helix</keyword>
<comment type="caution">
    <text evidence="3">The sequence shown here is derived from an EMBL/GenBank/DDBJ whole genome shotgun (WGS) entry which is preliminary data.</text>
</comment>
<accession>A0AAE2SC54</accession>
<dbReference type="InterPro" id="IPR011990">
    <property type="entry name" value="TPR-like_helical_dom_sf"/>
</dbReference>
<keyword evidence="2" id="KW-0812">Transmembrane</keyword>
<organism evidence="3 4">
    <name type="scientific">Oceaniferula flava</name>
    <dbReference type="NCBI Taxonomy" id="2800421"/>
    <lineage>
        <taxon>Bacteria</taxon>
        <taxon>Pseudomonadati</taxon>
        <taxon>Verrucomicrobiota</taxon>
        <taxon>Verrucomicrobiia</taxon>
        <taxon>Verrucomicrobiales</taxon>
        <taxon>Verrucomicrobiaceae</taxon>
        <taxon>Oceaniferula</taxon>
    </lineage>
</organism>
<dbReference type="Gene3D" id="1.25.40.10">
    <property type="entry name" value="Tetratricopeptide repeat domain"/>
    <property type="match status" value="2"/>
</dbReference>
<dbReference type="RefSeq" id="WP_309488378.1">
    <property type="nucleotide sequence ID" value="NZ_JAENIG010000001.1"/>
</dbReference>
<sequence>MNDSHQLKKWLTPAGILLVILCGLYLGAGAISVNLDQEREAGTERSVQRNVFKSLLRSVDHLVRSSKKNPSEDALDDVESLEKSSPASRVQSYQAALDHLAKKQLKQDKTAKGAAKKKTSTAKLAKTFQLKPQDYLRGELLAEACQMAMRSEEPWRNLIQVSSEYSRNSDLDVARDLLLVAERLAVYPGDPERTSTAVAEVVKAMLSQRHEEDAYKALQNISIATARESAMSTVASWAARQGRLRTARNLASSITTTTVKDTVLVAMAESEAAYENYTRAMHTATRIESEDLSNNAYRRIALKRAAVLDFASAERAVSYINNNDIRDATLGSIAKQRARSGDLEGGLGIITGINDPMLADACLRILADELAKEGRFTTSYYVTTRISDELEKSMALEKLTVAQAGVGDLMGALVRADAIPMEGIRERALRSVSAVTAKLGAAGRARNVAVSICSNEERARAYRNIATAAAENGDHTSAFNTLQEIDEPDEKALALVELARTTQNQGDKRRALELLEGAGREAQQLTSSGDIDSIRANMAVAYAERSDSGKSMVLVRKIEDQTVRDETFRNLAKTLAVNHDVQSAQASVFSISSEPLRRSAADNVAKALAKSVKPEKALKYSRSLSTGRQRIVFLLEVARRI</sequence>
<proteinExistence type="predicted"/>
<evidence type="ECO:0000313" key="4">
    <source>
        <dbReference type="Proteomes" id="UP000634206"/>
    </source>
</evidence>
<gene>
    <name evidence="3" type="ORF">JIN83_02305</name>
</gene>
<evidence type="ECO:0000313" key="3">
    <source>
        <dbReference type="EMBL" id="MBK1853780.1"/>
    </source>
</evidence>
<feature type="region of interest" description="Disordered" evidence="1">
    <location>
        <begin position="67"/>
        <end position="87"/>
    </location>
</feature>
<keyword evidence="4" id="KW-1185">Reference proteome</keyword>
<dbReference type="AlphaFoldDB" id="A0AAE2SC54"/>
<name>A0AAE2SC54_9BACT</name>
<protein>
    <submittedName>
        <fullName evidence="3">Uncharacterized protein</fullName>
    </submittedName>
</protein>